<dbReference type="PANTHER" id="PTHR11365">
    <property type="entry name" value="5-OXOPROLINASE RELATED"/>
    <property type="match status" value="1"/>
</dbReference>
<accession>A0A5N6T1U3</accession>
<evidence type="ECO:0000313" key="3">
    <source>
        <dbReference type="Proteomes" id="UP000325672"/>
    </source>
</evidence>
<reference evidence="2 3" key="1">
    <citation type="submission" date="2019-04" db="EMBL/GenBank/DDBJ databases">
        <title>Friends and foes A comparative genomics study of 23 Aspergillus species from section Flavi.</title>
        <authorList>
            <consortium name="DOE Joint Genome Institute"/>
            <person name="Kjaerbolling I."/>
            <person name="Vesth T."/>
            <person name="Frisvad J.C."/>
            <person name="Nybo J.L."/>
            <person name="Theobald S."/>
            <person name="Kildgaard S."/>
            <person name="Isbrandt T."/>
            <person name="Kuo A."/>
            <person name="Sato A."/>
            <person name="Lyhne E.K."/>
            <person name="Kogle M.E."/>
            <person name="Wiebenga A."/>
            <person name="Kun R.S."/>
            <person name="Lubbers R.J."/>
            <person name="Makela M.R."/>
            <person name="Barry K."/>
            <person name="Chovatia M."/>
            <person name="Clum A."/>
            <person name="Daum C."/>
            <person name="Haridas S."/>
            <person name="He G."/>
            <person name="LaButti K."/>
            <person name="Lipzen A."/>
            <person name="Mondo S."/>
            <person name="Riley R."/>
            <person name="Salamov A."/>
            <person name="Simmons B.A."/>
            <person name="Magnuson J.K."/>
            <person name="Henrissat B."/>
            <person name="Mortensen U.H."/>
            <person name="Larsen T.O."/>
            <person name="Devries R.P."/>
            <person name="Grigoriev I.V."/>
            <person name="Machida M."/>
            <person name="Baker S.E."/>
            <person name="Andersen M.R."/>
        </authorList>
    </citation>
    <scope>NUCLEOTIDE SEQUENCE [LARGE SCALE GENOMIC DNA]</scope>
    <source>
        <strain evidence="2 3">CBS 117625</strain>
    </source>
</reference>
<dbReference type="OrthoDB" id="3643at2759"/>
<dbReference type="PANTHER" id="PTHR11365:SF2">
    <property type="entry name" value="5-OXOPROLINASE"/>
    <property type="match status" value="1"/>
</dbReference>
<gene>
    <name evidence="2" type="ORF">BDV38DRAFT_280262</name>
</gene>
<sequence>MGGTSMDVCHYDCKFDLSYRNSGGRQKDHYPMLNIATLAAGGGSMLFARYGLFVVGLESAGAHPGPACYRKGGPLTVTDANLFLGRLDLSSFPAIFGPGANMPLDYEITRKKFEGITLEVNEQTSRNLTTDKVALGFLDVVNETISRPMRNVTEVQGFAPSTHALASFGGAGG</sequence>
<organism evidence="2 3">
    <name type="scientific">Aspergillus pseudotamarii</name>
    <dbReference type="NCBI Taxonomy" id="132259"/>
    <lineage>
        <taxon>Eukaryota</taxon>
        <taxon>Fungi</taxon>
        <taxon>Dikarya</taxon>
        <taxon>Ascomycota</taxon>
        <taxon>Pezizomycotina</taxon>
        <taxon>Eurotiomycetes</taxon>
        <taxon>Eurotiomycetidae</taxon>
        <taxon>Eurotiales</taxon>
        <taxon>Aspergillaceae</taxon>
        <taxon>Aspergillus</taxon>
        <taxon>Aspergillus subgen. Circumdati</taxon>
    </lineage>
</organism>
<keyword evidence="3" id="KW-1185">Reference proteome</keyword>
<proteinExistence type="predicted"/>
<dbReference type="GO" id="GO:0017168">
    <property type="term" value="F:5-oxoprolinase (ATP-hydrolyzing) activity"/>
    <property type="evidence" value="ECO:0007669"/>
    <property type="project" value="TreeGrafter"/>
</dbReference>
<dbReference type="GeneID" id="43643471"/>
<dbReference type="InterPro" id="IPR002821">
    <property type="entry name" value="Hydantoinase_A"/>
</dbReference>
<dbReference type="GO" id="GO:0005829">
    <property type="term" value="C:cytosol"/>
    <property type="evidence" value="ECO:0007669"/>
    <property type="project" value="TreeGrafter"/>
</dbReference>
<dbReference type="AlphaFoldDB" id="A0A5N6T1U3"/>
<dbReference type="EMBL" id="ML743562">
    <property type="protein sequence ID" value="KAE8140266.1"/>
    <property type="molecule type" value="Genomic_DNA"/>
</dbReference>
<feature type="domain" description="Hydantoinase A/oxoprolinase" evidence="1">
    <location>
        <begin position="1"/>
        <end position="173"/>
    </location>
</feature>
<protein>
    <submittedName>
        <fullName evidence="2">Hydantoinase/oxoprolinase</fullName>
    </submittedName>
</protein>
<name>A0A5N6T1U3_ASPPS</name>
<dbReference type="Pfam" id="PF01968">
    <property type="entry name" value="Hydantoinase_A"/>
    <property type="match status" value="1"/>
</dbReference>
<dbReference type="InterPro" id="IPR045079">
    <property type="entry name" value="Oxoprolinase-like"/>
</dbReference>
<evidence type="ECO:0000313" key="2">
    <source>
        <dbReference type="EMBL" id="KAE8140266.1"/>
    </source>
</evidence>
<dbReference type="GO" id="GO:0006749">
    <property type="term" value="P:glutathione metabolic process"/>
    <property type="evidence" value="ECO:0007669"/>
    <property type="project" value="TreeGrafter"/>
</dbReference>
<dbReference type="Proteomes" id="UP000325672">
    <property type="component" value="Unassembled WGS sequence"/>
</dbReference>
<dbReference type="RefSeq" id="XP_031916329.1">
    <property type="nucleotide sequence ID" value="XM_032059261.1"/>
</dbReference>
<evidence type="ECO:0000259" key="1">
    <source>
        <dbReference type="Pfam" id="PF01968"/>
    </source>
</evidence>